<dbReference type="RefSeq" id="WP_127342209.1">
    <property type="nucleotide sequence ID" value="NZ_RJJX01000001.1"/>
</dbReference>
<evidence type="ECO:0000313" key="3">
    <source>
        <dbReference type="Proteomes" id="UP000282985"/>
    </source>
</evidence>
<protein>
    <submittedName>
        <fullName evidence="2">Uncharacterized protein</fullName>
    </submittedName>
</protein>
<evidence type="ECO:0000313" key="2">
    <source>
        <dbReference type="EMBL" id="RUT80069.1"/>
    </source>
</evidence>
<organism evidence="2 3">
    <name type="scientific">Ancylomarina longa</name>
    <dbReference type="NCBI Taxonomy" id="2487017"/>
    <lineage>
        <taxon>Bacteria</taxon>
        <taxon>Pseudomonadati</taxon>
        <taxon>Bacteroidota</taxon>
        <taxon>Bacteroidia</taxon>
        <taxon>Marinilabiliales</taxon>
        <taxon>Marinifilaceae</taxon>
        <taxon>Ancylomarina</taxon>
    </lineage>
</organism>
<dbReference type="EMBL" id="RJJX01000001">
    <property type="protein sequence ID" value="RUT80069.1"/>
    <property type="molecule type" value="Genomic_DNA"/>
</dbReference>
<proteinExistence type="predicted"/>
<name>A0A434AZL5_9BACT</name>
<accession>A0A434AZL5</accession>
<dbReference type="OrthoDB" id="1119203at2"/>
<keyword evidence="1" id="KW-0732">Signal</keyword>
<reference evidence="2 3" key="1">
    <citation type="submission" date="2018-11" db="EMBL/GenBank/DDBJ databases">
        <title>Parancylomarina longa gen. nov., sp. nov., isolated from sediments of southern Okinawa.</title>
        <authorList>
            <person name="Fu T."/>
        </authorList>
    </citation>
    <scope>NUCLEOTIDE SEQUENCE [LARGE SCALE GENOMIC DNA]</scope>
    <source>
        <strain evidence="2 3">T3-2 S1-C</strain>
    </source>
</reference>
<dbReference type="Proteomes" id="UP000282985">
    <property type="component" value="Unassembled WGS sequence"/>
</dbReference>
<comment type="caution">
    <text evidence="2">The sequence shown here is derived from an EMBL/GenBank/DDBJ whole genome shotgun (WGS) entry which is preliminary data.</text>
</comment>
<feature type="chain" id="PRO_5019539114" evidence="1">
    <location>
        <begin position="22"/>
        <end position="143"/>
    </location>
</feature>
<feature type="signal peptide" evidence="1">
    <location>
        <begin position="1"/>
        <end position="21"/>
    </location>
</feature>
<gene>
    <name evidence="2" type="ORF">DLK05_01550</name>
</gene>
<dbReference type="AlphaFoldDB" id="A0A434AZL5"/>
<evidence type="ECO:0000256" key="1">
    <source>
        <dbReference type="SAM" id="SignalP"/>
    </source>
</evidence>
<keyword evidence="3" id="KW-1185">Reference proteome</keyword>
<sequence>MKYPMIVVLLVLMLSTNISFSQCRNFAKEECKPKLEEYIHDGNYNGVVLNVGEQVELHKAFFSGQKYRMVVCPEEQLPPVHFKVMNDDLVVLFDNKDEGYIGQYDFEIPKSTTLIISMEFVQTGEDMDRSVSGCVALLFGMKL</sequence>